<feature type="compositionally biased region" description="Low complexity" evidence="6">
    <location>
        <begin position="522"/>
        <end position="539"/>
    </location>
</feature>
<feature type="domain" description="C3HC-type" evidence="7">
    <location>
        <begin position="163"/>
        <end position="302"/>
    </location>
</feature>
<reference evidence="9 10" key="1">
    <citation type="journal article" date="2024" name="Commun. Biol.">
        <title>Comparative genomic analysis of thermophilic fungi reveals convergent evolutionary adaptations and gene losses.</title>
        <authorList>
            <person name="Steindorff A.S."/>
            <person name="Aguilar-Pontes M.V."/>
            <person name="Robinson A.J."/>
            <person name="Andreopoulos B."/>
            <person name="LaButti K."/>
            <person name="Kuo A."/>
            <person name="Mondo S."/>
            <person name="Riley R."/>
            <person name="Otillar R."/>
            <person name="Haridas S."/>
            <person name="Lipzen A."/>
            <person name="Grimwood J."/>
            <person name="Schmutz J."/>
            <person name="Clum A."/>
            <person name="Reid I.D."/>
            <person name="Moisan M.C."/>
            <person name="Butler G."/>
            <person name="Nguyen T.T.M."/>
            <person name="Dewar K."/>
            <person name="Conant G."/>
            <person name="Drula E."/>
            <person name="Henrissat B."/>
            <person name="Hansel C."/>
            <person name="Singer S."/>
            <person name="Hutchinson M.I."/>
            <person name="de Vries R.P."/>
            <person name="Natvig D.O."/>
            <person name="Powell A.J."/>
            <person name="Tsang A."/>
            <person name="Grigoriev I.V."/>
        </authorList>
    </citation>
    <scope>NUCLEOTIDE SEQUENCE [LARGE SCALE GENOMIC DNA]</scope>
    <source>
        <strain evidence="9 10">ATCC 22073</strain>
    </source>
</reference>
<evidence type="ECO:0000313" key="9">
    <source>
        <dbReference type="EMBL" id="KAL2264633.1"/>
    </source>
</evidence>
<dbReference type="PANTHER" id="PTHR15835">
    <property type="entry name" value="NUCLEAR-INTERACTING PARTNER OF ALK"/>
    <property type="match status" value="1"/>
</dbReference>
<feature type="compositionally biased region" description="Polar residues" evidence="6">
    <location>
        <begin position="94"/>
        <end position="112"/>
    </location>
</feature>
<feature type="compositionally biased region" description="Basic and acidic residues" evidence="6">
    <location>
        <begin position="565"/>
        <end position="576"/>
    </location>
</feature>
<feature type="compositionally biased region" description="Acidic residues" evidence="6">
    <location>
        <begin position="554"/>
        <end position="564"/>
    </location>
</feature>
<feature type="compositionally biased region" description="Low complexity" evidence="6">
    <location>
        <begin position="438"/>
        <end position="448"/>
    </location>
</feature>
<evidence type="ECO:0000256" key="6">
    <source>
        <dbReference type="SAM" id="MobiDB-lite"/>
    </source>
</evidence>
<organism evidence="9 10">
    <name type="scientific">Remersonia thermophila</name>
    <dbReference type="NCBI Taxonomy" id="72144"/>
    <lineage>
        <taxon>Eukaryota</taxon>
        <taxon>Fungi</taxon>
        <taxon>Dikarya</taxon>
        <taxon>Ascomycota</taxon>
        <taxon>Pezizomycotina</taxon>
        <taxon>Sordariomycetes</taxon>
        <taxon>Sordariomycetidae</taxon>
        <taxon>Sordariales</taxon>
        <taxon>Sordariales incertae sedis</taxon>
        <taxon>Remersonia</taxon>
    </lineage>
</organism>
<proteinExistence type="predicted"/>
<evidence type="ECO:0000256" key="1">
    <source>
        <dbReference type="ARBA" id="ARBA00004123"/>
    </source>
</evidence>
<feature type="compositionally biased region" description="Polar residues" evidence="6">
    <location>
        <begin position="597"/>
        <end position="613"/>
    </location>
</feature>
<keyword evidence="3" id="KW-0863">Zinc-finger</keyword>
<evidence type="ECO:0000313" key="10">
    <source>
        <dbReference type="Proteomes" id="UP001600064"/>
    </source>
</evidence>
<feature type="region of interest" description="Disordered" evidence="6">
    <location>
        <begin position="438"/>
        <end position="459"/>
    </location>
</feature>
<keyword evidence="2" id="KW-0479">Metal-binding</keyword>
<dbReference type="GeneID" id="98128577"/>
<evidence type="ECO:0000259" key="7">
    <source>
        <dbReference type="Pfam" id="PF07967"/>
    </source>
</evidence>
<evidence type="ECO:0000256" key="2">
    <source>
        <dbReference type="ARBA" id="ARBA00022723"/>
    </source>
</evidence>
<comment type="subcellular location">
    <subcellularLocation>
        <location evidence="1">Nucleus</location>
    </subcellularLocation>
</comment>
<feature type="region of interest" description="Disordered" evidence="6">
    <location>
        <begin position="143"/>
        <end position="163"/>
    </location>
</feature>
<dbReference type="EMBL" id="JAZGUE010000007">
    <property type="protein sequence ID" value="KAL2264633.1"/>
    <property type="molecule type" value="Genomic_DNA"/>
</dbReference>
<comment type="caution">
    <text evidence="9">The sequence shown here is derived from an EMBL/GenBank/DDBJ whole genome shotgun (WGS) entry which is preliminary data.</text>
</comment>
<evidence type="ECO:0000259" key="8">
    <source>
        <dbReference type="Pfam" id="PF08600"/>
    </source>
</evidence>
<gene>
    <name evidence="9" type="ORF">VTJ83DRAFT_7143</name>
</gene>
<feature type="compositionally biased region" description="Low complexity" evidence="6">
    <location>
        <begin position="21"/>
        <end position="56"/>
    </location>
</feature>
<dbReference type="Pfam" id="PF07967">
    <property type="entry name" value="zf-C3HC"/>
    <property type="match status" value="1"/>
</dbReference>
<evidence type="ECO:0000256" key="4">
    <source>
        <dbReference type="ARBA" id="ARBA00022833"/>
    </source>
</evidence>
<accession>A0ABR4D2T6</accession>
<dbReference type="Pfam" id="PF08600">
    <property type="entry name" value="NuBaID_C"/>
    <property type="match status" value="1"/>
</dbReference>
<dbReference type="RefSeq" id="XP_070863360.1">
    <property type="nucleotide sequence ID" value="XM_071013933.1"/>
</dbReference>
<feature type="domain" description="NuBaID C-terminal" evidence="8">
    <location>
        <begin position="361"/>
        <end position="477"/>
    </location>
</feature>
<feature type="region of interest" description="Disordered" evidence="6">
    <location>
        <begin position="484"/>
        <end position="613"/>
    </location>
</feature>
<feature type="region of interest" description="Disordered" evidence="6">
    <location>
        <begin position="320"/>
        <end position="354"/>
    </location>
</feature>
<dbReference type="InterPro" id="IPR013909">
    <property type="entry name" value="NuBaID_C"/>
</dbReference>
<sequence length="613" mass="64883">MNSAVKRKFNALIQGLGQQPATTTTADYTTTDHPSSSSPHLRRSLSTSRLASSTSTMPTDSVLEMLSKKRRVGGSGIGSGVSGGSGPDFGRRTGLTSTPTKTGASSVLASSPASIRSVPAMSGTATASISNVTLRRWTPGAGAGAASAINNTDGRPPPPKYCPNDREQLLRRLSTFQELTGWAPKPERVSEIEWAKRGWSCVGKERVKCSLCARELTIKVNRREEPDGREVAVLIASEIAESVIERYRELVVEAHGEECLWRRKGCDDSLLRLPYPNPKLALQGLRQRYDELCERGPFLPDESSIRLPPTLNLDTVISHLPPDFFAQPPPPPPAATQQDKTASSTDASAPASSTAPINRSALALALLGWQSLTHPQLGTPVPNSASCHTCLRRLGLWMFRPREPTAGSPGPGSTSSRPLMDHLDPLREHRFFCPWKNPAAQRNPAARPLGGAGSGGAGEQRDMAAWEVLVVGLRNEAFIRDKVSGGSAKRKPAAAAAPGHGRSKSSVPAPGRGQEGGGAGPAGESAAAAAVPSTPVRRPTTAGAEGGELLLAQEMEDDGGLDDEEARRKKEMDVMSKLRRVKSLFNAKTGGKLRKLGSTSRPGTSHSSAAGGE</sequence>
<feature type="compositionally biased region" description="Low complexity" evidence="6">
    <location>
        <begin position="335"/>
        <end position="354"/>
    </location>
</feature>
<dbReference type="PANTHER" id="PTHR15835:SF6">
    <property type="entry name" value="ZINC FINGER C3HC-TYPE PROTEIN 1"/>
    <property type="match status" value="1"/>
</dbReference>
<evidence type="ECO:0000256" key="3">
    <source>
        <dbReference type="ARBA" id="ARBA00022771"/>
    </source>
</evidence>
<evidence type="ECO:0000256" key="5">
    <source>
        <dbReference type="ARBA" id="ARBA00023242"/>
    </source>
</evidence>
<keyword evidence="5" id="KW-0539">Nucleus</keyword>
<keyword evidence="4" id="KW-0862">Zinc</keyword>
<dbReference type="InterPro" id="IPR012935">
    <property type="entry name" value="NuBaID_N"/>
</dbReference>
<keyword evidence="10" id="KW-1185">Reference proteome</keyword>
<feature type="region of interest" description="Disordered" evidence="6">
    <location>
        <begin position="16"/>
        <end position="112"/>
    </location>
</feature>
<feature type="compositionally biased region" description="Gly residues" evidence="6">
    <location>
        <begin position="73"/>
        <end position="87"/>
    </location>
</feature>
<protein>
    <submittedName>
        <fullName evidence="9">Uncharacterized protein</fullName>
    </submittedName>
</protein>
<name>A0ABR4D2T6_9PEZI</name>
<dbReference type="Proteomes" id="UP001600064">
    <property type="component" value="Unassembled WGS sequence"/>
</dbReference>